<dbReference type="InterPro" id="IPR036051">
    <property type="entry name" value="KRAB_dom_sf"/>
</dbReference>
<name>A0A6P9C592_PANGU</name>
<dbReference type="GeneID" id="117668120"/>
<feature type="domain" description="KRAB" evidence="1">
    <location>
        <begin position="48"/>
        <end position="124"/>
    </location>
</feature>
<organism evidence="2 3">
    <name type="scientific">Pantherophis guttatus</name>
    <name type="common">Corn snake</name>
    <name type="synonym">Elaphe guttata</name>
    <dbReference type="NCBI Taxonomy" id="94885"/>
    <lineage>
        <taxon>Eukaryota</taxon>
        <taxon>Metazoa</taxon>
        <taxon>Chordata</taxon>
        <taxon>Craniata</taxon>
        <taxon>Vertebrata</taxon>
        <taxon>Euteleostomi</taxon>
        <taxon>Lepidosauria</taxon>
        <taxon>Squamata</taxon>
        <taxon>Bifurcata</taxon>
        <taxon>Unidentata</taxon>
        <taxon>Episquamata</taxon>
        <taxon>Toxicofera</taxon>
        <taxon>Serpentes</taxon>
        <taxon>Colubroidea</taxon>
        <taxon>Colubridae</taxon>
        <taxon>Colubrinae</taxon>
        <taxon>Pantherophis</taxon>
    </lineage>
</organism>
<dbReference type="PROSITE" id="PS50805">
    <property type="entry name" value="KRAB"/>
    <property type="match status" value="1"/>
</dbReference>
<dbReference type="InterPro" id="IPR050169">
    <property type="entry name" value="Krueppel_C2H2_ZnF"/>
</dbReference>
<dbReference type="PANTHER" id="PTHR23232:SF133">
    <property type="entry name" value="RIKEN CDNA 1700020N01 GENE"/>
    <property type="match status" value="1"/>
</dbReference>
<proteinExistence type="predicted"/>
<dbReference type="InParanoid" id="A0A6P9C592"/>
<sequence>MIRGLEAKTHKQRLLELDTLMASSSSPGTSVLCSGGLTAVELPTQDLVSLEDVAVFFSVEEWALLDSEQRALYREVMLENKRNVASLAGDGWEMEDSGQEAAASLPKDKKEVAEKIYGKQSSEESQLTVELENCSGLPCPDPNVLLDTDDCEKKRSVFKVWENTPRRIGIM</sequence>
<dbReference type="SUPFAM" id="SSF109640">
    <property type="entry name" value="KRAB domain (Kruppel-associated box)"/>
    <property type="match status" value="1"/>
</dbReference>
<protein>
    <submittedName>
        <fullName evidence="3">Zinc finger protein 558-like isoform X1</fullName>
    </submittedName>
</protein>
<dbReference type="CDD" id="cd07765">
    <property type="entry name" value="KRAB_A-box"/>
    <property type="match status" value="1"/>
</dbReference>
<evidence type="ECO:0000313" key="2">
    <source>
        <dbReference type="Proteomes" id="UP001652622"/>
    </source>
</evidence>
<evidence type="ECO:0000313" key="3">
    <source>
        <dbReference type="RefSeq" id="XP_034277719.1"/>
    </source>
</evidence>
<reference evidence="3" key="1">
    <citation type="submission" date="2025-08" db="UniProtKB">
        <authorList>
            <consortium name="RefSeq"/>
        </authorList>
    </citation>
    <scope>IDENTIFICATION</scope>
    <source>
        <tissue evidence="3">Blood</tissue>
    </source>
</reference>
<keyword evidence="2" id="KW-1185">Reference proteome</keyword>
<gene>
    <name evidence="3" type="primary">LOC117668120</name>
</gene>
<dbReference type="RefSeq" id="XP_034277719.1">
    <property type="nucleotide sequence ID" value="XM_034421828.2"/>
</dbReference>
<dbReference type="SMART" id="SM00349">
    <property type="entry name" value="KRAB"/>
    <property type="match status" value="1"/>
</dbReference>
<dbReference type="Proteomes" id="UP001652622">
    <property type="component" value="Unplaced"/>
</dbReference>
<dbReference type="GO" id="GO:0006355">
    <property type="term" value="P:regulation of DNA-templated transcription"/>
    <property type="evidence" value="ECO:0007669"/>
    <property type="project" value="InterPro"/>
</dbReference>
<dbReference type="AlphaFoldDB" id="A0A6P9C592"/>
<dbReference type="PANTHER" id="PTHR23232">
    <property type="entry name" value="KRAB DOMAIN C2H2 ZINC FINGER"/>
    <property type="match status" value="1"/>
</dbReference>
<dbReference type="Gene3D" id="6.10.140.140">
    <property type="match status" value="1"/>
</dbReference>
<dbReference type="Pfam" id="PF01352">
    <property type="entry name" value="KRAB"/>
    <property type="match status" value="1"/>
</dbReference>
<accession>A0A6P9C592</accession>
<dbReference type="KEGG" id="pgut:117668120"/>
<evidence type="ECO:0000259" key="1">
    <source>
        <dbReference type="PROSITE" id="PS50805"/>
    </source>
</evidence>
<dbReference type="InterPro" id="IPR001909">
    <property type="entry name" value="KRAB"/>
</dbReference>